<organism evidence="1">
    <name type="scientific">marine sediment metagenome</name>
    <dbReference type="NCBI Taxonomy" id="412755"/>
    <lineage>
        <taxon>unclassified sequences</taxon>
        <taxon>metagenomes</taxon>
        <taxon>ecological metagenomes</taxon>
    </lineage>
</organism>
<evidence type="ECO:0008006" key="2">
    <source>
        <dbReference type="Google" id="ProtNLM"/>
    </source>
</evidence>
<comment type="caution">
    <text evidence="1">The sequence shown here is derived from an EMBL/GenBank/DDBJ whole genome shotgun (WGS) entry which is preliminary data.</text>
</comment>
<dbReference type="Gene3D" id="3.40.718.10">
    <property type="entry name" value="Isopropylmalate Dehydrogenase"/>
    <property type="match status" value="1"/>
</dbReference>
<name>X0VVZ2_9ZZZZ</name>
<sequence length="51" mass="5459">MVRIAEDTMGGDYAPDEIIKGAAIAAQNGDAAIILVGPIEILKEELTKYNR</sequence>
<proteinExistence type="predicted"/>
<protein>
    <recommendedName>
        <fullName evidence="2">Phosphate acyltransferase</fullName>
    </recommendedName>
</protein>
<accession>X0VVZ2</accession>
<dbReference type="GO" id="GO:0006633">
    <property type="term" value="P:fatty acid biosynthetic process"/>
    <property type="evidence" value="ECO:0007669"/>
    <property type="project" value="InterPro"/>
</dbReference>
<reference evidence="1" key="1">
    <citation type="journal article" date="2014" name="Front. Microbiol.">
        <title>High frequency of phylogenetically diverse reductive dehalogenase-homologous genes in deep subseafloor sedimentary metagenomes.</title>
        <authorList>
            <person name="Kawai M."/>
            <person name="Futagami T."/>
            <person name="Toyoda A."/>
            <person name="Takaki Y."/>
            <person name="Nishi S."/>
            <person name="Hori S."/>
            <person name="Arai W."/>
            <person name="Tsubouchi T."/>
            <person name="Morono Y."/>
            <person name="Uchiyama I."/>
            <person name="Ito T."/>
            <person name="Fujiyama A."/>
            <person name="Inagaki F."/>
            <person name="Takami H."/>
        </authorList>
    </citation>
    <scope>NUCLEOTIDE SEQUENCE</scope>
    <source>
        <strain evidence="1">Expedition CK06-06</strain>
    </source>
</reference>
<dbReference type="SUPFAM" id="SSF53659">
    <property type="entry name" value="Isocitrate/Isopropylmalate dehydrogenase-like"/>
    <property type="match status" value="1"/>
</dbReference>
<dbReference type="AlphaFoldDB" id="X0VVZ2"/>
<dbReference type="Pfam" id="PF02504">
    <property type="entry name" value="FA_synthesis"/>
    <property type="match status" value="1"/>
</dbReference>
<dbReference type="EMBL" id="BARS01033789">
    <property type="protein sequence ID" value="GAG15302.1"/>
    <property type="molecule type" value="Genomic_DNA"/>
</dbReference>
<evidence type="ECO:0000313" key="1">
    <source>
        <dbReference type="EMBL" id="GAG15302.1"/>
    </source>
</evidence>
<gene>
    <name evidence="1" type="ORF">S01H1_52283</name>
</gene>
<dbReference type="GO" id="GO:0016747">
    <property type="term" value="F:acyltransferase activity, transferring groups other than amino-acyl groups"/>
    <property type="evidence" value="ECO:0007669"/>
    <property type="project" value="InterPro"/>
</dbReference>
<dbReference type="InterPro" id="IPR003664">
    <property type="entry name" value="FA_synthesis"/>
</dbReference>